<dbReference type="RefSeq" id="WP_209243911.1">
    <property type="nucleotide sequence ID" value="NZ_JADKMA010000376.1"/>
</dbReference>
<comment type="caution">
    <text evidence="2">The sequence shown here is derived from an EMBL/GenBank/DDBJ whole genome shotgun (WGS) entry which is preliminary data.</text>
</comment>
<evidence type="ECO:0000313" key="3">
    <source>
        <dbReference type="Proteomes" id="UP001519064"/>
    </source>
</evidence>
<protein>
    <submittedName>
        <fullName evidence="2">Uncharacterized protein</fullName>
    </submittedName>
</protein>
<evidence type="ECO:0000256" key="1">
    <source>
        <dbReference type="SAM" id="MobiDB-lite"/>
    </source>
</evidence>
<feature type="region of interest" description="Disordered" evidence="1">
    <location>
        <begin position="68"/>
        <end position="114"/>
    </location>
</feature>
<gene>
    <name evidence="2" type="ORF">ITI46_34260</name>
</gene>
<evidence type="ECO:0000313" key="2">
    <source>
        <dbReference type="EMBL" id="MBO8196656.1"/>
    </source>
</evidence>
<dbReference type="Proteomes" id="UP001519064">
    <property type="component" value="Unassembled WGS sequence"/>
</dbReference>
<name>A0ABS3XNJ5_9ACTN</name>
<organism evidence="2 3">
    <name type="scientific">Streptomyces oryzae</name>
    <dbReference type="NCBI Taxonomy" id="1434886"/>
    <lineage>
        <taxon>Bacteria</taxon>
        <taxon>Bacillati</taxon>
        <taxon>Actinomycetota</taxon>
        <taxon>Actinomycetes</taxon>
        <taxon>Kitasatosporales</taxon>
        <taxon>Streptomycetaceae</taxon>
        <taxon>Streptomyces</taxon>
    </lineage>
</organism>
<feature type="compositionally biased region" description="Polar residues" evidence="1">
    <location>
        <begin position="68"/>
        <end position="80"/>
    </location>
</feature>
<proteinExistence type="predicted"/>
<accession>A0ABS3XNJ5</accession>
<reference evidence="2 3" key="1">
    <citation type="submission" date="2020-11" db="EMBL/GenBank/DDBJ databases">
        <title>Streptomyces spirodelae sp. nov., isolated from duckweed.</title>
        <authorList>
            <person name="Saimee Y."/>
            <person name="Duangmal K."/>
        </authorList>
    </citation>
    <scope>NUCLEOTIDE SEQUENCE [LARGE SCALE GENOMIC DNA]</scope>
    <source>
        <strain evidence="2 3">S16-07</strain>
    </source>
</reference>
<dbReference type="EMBL" id="JADKMA010000376">
    <property type="protein sequence ID" value="MBO8196656.1"/>
    <property type="molecule type" value="Genomic_DNA"/>
</dbReference>
<keyword evidence="3" id="KW-1185">Reference proteome</keyword>
<sequence length="114" mass="12681">MKTGNKLVDHLTAVYTDARQKGYSHEDAKRITEEEGRRSNPTEYQRIKALDAINKAIRRWPGSWTRCRSTPVTKCSSVPARTTPAWPDGPDGSWTRSRPARSLRAGGPSTGSAR</sequence>